<evidence type="ECO:0008006" key="3">
    <source>
        <dbReference type="Google" id="ProtNLM"/>
    </source>
</evidence>
<organism evidence="1 2">
    <name type="scientific">Sulfurimonas lithotrophica</name>
    <dbReference type="NCBI Taxonomy" id="2590022"/>
    <lineage>
        <taxon>Bacteria</taxon>
        <taxon>Pseudomonadati</taxon>
        <taxon>Campylobacterota</taxon>
        <taxon>Epsilonproteobacteria</taxon>
        <taxon>Campylobacterales</taxon>
        <taxon>Sulfurimonadaceae</taxon>
        <taxon>Sulfurimonas</taxon>
    </lineage>
</organism>
<dbReference type="EMBL" id="CP043617">
    <property type="protein sequence ID" value="QFR49534.1"/>
    <property type="molecule type" value="Genomic_DNA"/>
</dbReference>
<dbReference type="AlphaFoldDB" id="A0A5P8P1I4"/>
<gene>
    <name evidence="1" type="ORF">FJR48_07220</name>
</gene>
<dbReference type="PANTHER" id="PTHR39431:SF1">
    <property type="entry name" value="FRPA_C-RELATED PROTEIN"/>
    <property type="match status" value="1"/>
</dbReference>
<proteinExistence type="predicted"/>
<dbReference type="KEGG" id="sulg:FJR48_07220"/>
<reference evidence="1 2" key="1">
    <citation type="submission" date="2019-09" db="EMBL/GenBank/DDBJ databases">
        <title>Sulfurimonas gotlandica sp. nov., a chemoautotrophic and psychrotolerant epsilonproteobacterium isolated from a pelagic redoxcline, and an emended description of the genus Sulfurimonas.</title>
        <authorList>
            <person name="Wang S."/>
            <person name="Jiang L."/>
            <person name="Shao S."/>
        </authorList>
    </citation>
    <scope>NUCLEOTIDE SEQUENCE [LARGE SCALE GENOMIC DNA]</scope>
    <source>
        <strain evidence="1 2">GYSZ_1</strain>
    </source>
</reference>
<protein>
    <recommendedName>
        <fullName evidence="3">VCBS repeat-containing protein</fullName>
    </recommendedName>
</protein>
<dbReference type="PANTHER" id="PTHR39431">
    <property type="entry name" value="FRPA/C-RELATED PROTEIN"/>
    <property type="match status" value="1"/>
</dbReference>
<name>A0A5P8P1I4_9BACT</name>
<keyword evidence="2" id="KW-1185">Reference proteome</keyword>
<dbReference type="OrthoDB" id="9773411at2"/>
<sequence length="326" mass="36808">MKIEDFCISMQSEHSKSKKVSHIFEQELISLEANKDVQSSDSSKEIDVTGNELAFAQRLEYMLVQEFIYSLQNINIRSNNQNNFRFRSLDNMNIEPRKLSAREVTLSEEIVCHEKLDVSMQGCIQTATQKIKLDIDVSFSSTYVERNQLTKSMFYDPLVLNFDGELPSLDSQKFSFDIDCDGESDQISVLSEGCGFLALDKNNNNSIDDGTELFGTQNGNGFYDLARYDDDNNGWIDENDSILDSLRIWRKTDTEDELIGLGEIGIGAIYLGYNEESFDLKTSNNEILGRIKSNGLFLNENGSSGIVSQIDFAKKDSKLSELIQSA</sequence>
<accession>A0A5P8P1I4</accession>
<dbReference type="RefSeq" id="WP_152307478.1">
    <property type="nucleotide sequence ID" value="NZ_CP043617.1"/>
</dbReference>
<evidence type="ECO:0000313" key="1">
    <source>
        <dbReference type="EMBL" id="QFR49534.1"/>
    </source>
</evidence>
<evidence type="ECO:0000313" key="2">
    <source>
        <dbReference type="Proteomes" id="UP000326944"/>
    </source>
</evidence>
<dbReference type="Proteomes" id="UP000326944">
    <property type="component" value="Chromosome"/>
</dbReference>